<accession>A0A1Y1X307</accession>
<reference evidence="1 2" key="1">
    <citation type="submission" date="2016-07" db="EMBL/GenBank/DDBJ databases">
        <title>Pervasive Adenine N6-methylation of Active Genes in Fungi.</title>
        <authorList>
            <consortium name="DOE Joint Genome Institute"/>
            <person name="Mondo S.J."/>
            <person name="Dannebaum R.O."/>
            <person name="Kuo R.C."/>
            <person name="Labutti K."/>
            <person name="Haridas S."/>
            <person name="Kuo A."/>
            <person name="Salamov A."/>
            <person name="Ahrendt S.R."/>
            <person name="Lipzen A."/>
            <person name="Sullivan W."/>
            <person name="Andreopoulos W.B."/>
            <person name="Clum A."/>
            <person name="Lindquist E."/>
            <person name="Daum C."/>
            <person name="Ramamoorthy G.K."/>
            <person name="Gryganskyi A."/>
            <person name="Culley D."/>
            <person name="Magnuson J.K."/>
            <person name="James T.Y."/>
            <person name="O'Malley M.A."/>
            <person name="Stajich J.E."/>
            <person name="Spatafora J.W."/>
            <person name="Visel A."/>
            <person name="Grigoriev I.V."/>
        </authorList>
    </citation>
    <scope>NUCLEOTIDE SEQUENCE [LARGE SCALE GENOMIC DNA]</scope>
    <source>
        <strain evidence="1 2">CBS 931.73</strain>
    </source>
</reference>
<comment type="caution">
    <text evidence="1">The sequence shown here is derived from an EMBL/GenBank/DDBJ whole genome shotgun (WGS) entry which is preliminary data.</text>
</comment>
<dbReference type="InParanoid" id="A0A1Y1X307"/>
<keyword evidence="2" id="KW-1185">Reference proteome</keyword>
<evidence type="ECO:0000313" key="1">
    <source>
        <dbReference type="EMBL" id="ORX80045.1"/>
    </source>
</evidence>
<sequence length="54" mass="5934">MLPKKDFFPSASALRLTWMSLVSAQISSSLSRLLRCSKLSLATAPILQLTTQPK</sequence>
<proteinExistence type="predicted"/>
<evidence type="ECO:0000313" key="2">
    <source>
        <dbReference type="Proteomes" id="UP000193498"/>
    </source>
</evidence>
<dbReference type="AlphaFoldDB" id="A0A1Y1X307"/>
<gene>
    <name evidence="1" type="ORF">K493DRAFT_320956</name>
</gene>
<organism evidence="1 2">
    <name type="scientific">Basidiobolus meristosporus CBS 931.73</name>
    <dbReference type="NCBI Taxonomy" id="1314790"/>
    <lineage>
        <taxon>Eukaryota</taxon>
        <taxon>Fungi</taxon>
        <taxon>Fungi incertae sedis</taxon>
        <taxon>Zoopagomycota</taxon>
        <taxon>Entomophthoromycotina</taxon>
        <taxon>Basidiobolomycetes</taxon>
        <taxon>Basidiobolales</taxon>
        <taxon>Basidiobolaceae</taxon>
        <taxon>Basidiobolus</taxon>
    </lineage>
</organism>
<protein>
    <submittedName>
        <fullName evidence="1">Uncharacterized protein</fullName>
    </submittedName>
</protein>
<dbReference type="EMBL" id="MCFE01000758">
    <property type="protein sequence ID" value="ORX80045.1"/>
    <property type="molecule type" value="Genomic_DNA"/>
</dbReference>
<name>A0A1Y1X307_9FUNG</name>
<dbReference type="Proteomes" id="UP000193498">
    <property type="component" value="Unassembled WGS sequence"/>
</dbReference>